<feature type="non-terminal residue" evidence="4">
    <location>
        <position position="345"/>
    </location>
</feature>
<dbReference type="InterPro" id="IPR050091">
    <property type="entry name" value="PKS_NRPS_Biosynth_Enz"/>
</dbReference>
<dbReference type="InterPro" id="IPR014043">
    <property type="entry name" value="Acyl_transferase_dom"/>
</dbReference>
<dbReference type="Gene3D" id="1.10.287.1960">
    <property type="match status" value="1"/>
</dbReference>
<keyword evidence="3" id="KW-1185">Reference proteome</keyword>
<dbReference type="KEGG" id="dci:108253837"/>
<dbReference type="RefSeq" id="XP_026687340.1">
    <property type="nucleotide sequence ID" value="XM_026831539.1"/>
</dbReference>
<dbReference type="InterPro" id="IPR016035">
    <property type="entry name" value="Acyl_Trfase/lysoPLipase"/>
</dbReference>
<dbReference type="SUPFAM" id="SSF55048">
    <property type="entry name" value="Probable ACP-binding domain of malonyl-CoA ACP transacylase"/>
    <property type="match status" value="1"/>
</dbReference>
<feature type="domain" description="Malonyl-CoA:ACP transacylase (MAT)" evidence="2">
    <location>
        <begin position="1"/>
        <end position="235"/>
    </location>
</feature>
<organism evidence="3 4">
    <name type="scientific">Diaphorina citri</name>
    <name type="common">Asian citrus psyllid</name>
    <dbReference type="NCBI Taxonomy" id="121845"/>
    <lineage>
        <taxon>Eukaryota</taxon>
        <taxon>Metazoa</taxon>
        <taxon>Ecdysozoa</taxon>
        <taxon>Arthropoda</taxon>
        <taxon>Hexapoda</taxon>
        <taxon>Insecta</taxon>
        <taxon>Pterygota</taxon>
        <taxon>Neoptera</taxon>
        <taxon>Paraneoptera</taxon>
        <taxon>Hemiptera</taxon>
        <taxon>Sternorrhyncha</taxon>
        <taxon>Psylloidea</taxon>
        <taxon>Psyllidae</taxon>
        <taxon>Diaphorininae</taxon>
        <taxon>Diaphorina</taxon>
    </lineage>
</organism>
<dbReference type="STRING" id="121845.A0A3Q0JKI9"/>
<evidence type="ECO:0000313" key="3">
    <source>
        <dbReference type="Proteomes" id="UP000079169"/>
    </source>
</evidence>
<accession>A0A3Q0JKI9</accession>
<dbReference type="InterPro" id="IPR016036">
    <property type="entry name" value="Malonyl_transacylase_ACP-bd"/>
</dbReference>
<evidence type="ECO:0000256" key="1">
    <source>
        <dbReference type="SAM" id="SignalP"/>
    </source>
</evidence>
<name>A0A3Q0JKI9_DIACI</name>
<feature type="chain" id="PRO_5018145508" evidence="1">
    <location>
        <begin position="23"/>
        <end position="345"/>
    </location>
</feature>
<proteinExistence type="predicted"/>
<dbReference type="GO" id="GO:0006633">
    <property type="term" value="P:fatty acid biosynthetic process"/>
    <property type="evidence" value="ECO:0007669"/>
    <property type="project" value="TreeGrafter"/>
</dbReference>
<gene>
    <name evidence="4" type="primary">LOC108253837</name>
</gene>
<evidence type="ECO:0000313" key="4">
    <source>
        <dbReference type="RefSeq" id="XP_026687340.1"/>
    </source>
</evidence>
<dbReference type="Proteomes" id="UP000079169">
    <property type="component" value="Unplaced"/>
</dbReference>
<dbReference type="SMART" id="SM00827">
    <property type="entry name" value="PKS_AT"/>
    <property type="match status" value="1"/>
</dbReference>
<dbReference type="AlphaFoldDB" id="A0A3Q0JKI9"/>
<reference evidence="4" key="1">
    <citation type="submission" date="2025-08" db="UniProtKB">
        <authorList>
            <consortium name="RefSeq"/>
        </authorList>
    </citation>
    <scope>IDENTIFICATION</scope>
</reference>
<dbReference type="PaxDb" id="121845-A0A3Q0JKI9"/>
<dbReference type="PANTHER" id="PTHR43775">
    <property type="entry name" value="FATTY ACID SYNTHASE"/>
    <property type="match status" value="1"/>
</dbReference>
<dbReference type="GeneID" id="108253837"/>
<evidence type="ECO:0000259" key="2">
    <source>
        <dbReference type="SMART" id="SM00827"/>
    </source>
</evidence>
<dbReference type="SUPFAM" id="SSF52151">
    <property type="entry name" value="FabD/lysophospholipase-like"/>
    <property type="match status" value="1"/>
</dbReference>
<dbReference type="Gene3D" id="3.30.70.3290">
    <property type="match status" value="2"/>
</dbReference>
<dbReference type="GO" id="GO:0004312">
    <property type="term" value="F:fatty acid synthase activity"/>
    <property type="evidence" value="ECO:0007669"/>
    <property type="project" value="TreeGrafter"/>
</dbReference>
<protein>
    <submittedName>
        <fullName evidence="4">Fatty acid synthase</fullName>
    </submittedName>
</protein>
<keyword evidence="1" id="KW-0732">Signal</keyword>
<dbReference type="PANTHER" id="PTHR43775:SF23">
    <property type="entry name" value="FATTY ACID SYNTHASE 3"/>
    <property type="match status" value="1"/>
</dbReference>
<dbReference type="Gene3D" id="3.30.70.250">
    <property type="entry name" value="Malonyl-CoA ACP transacylase, ACP-binding"/>
    <property type="match status" value="1"/>
</dbReference>
<dbReference type="Pfam" id="PF00698">
    <property type="entry name" value="Acyl_transf_1"/>
    <property type="match status" value="1"/>
</dbReference>
<feature type="signal peptide" evidence="1">
    <location>
        <begin position="1"/>
        <end position="22"/>
    </location>
</feature>
<sequence length="345" mass="37578">MFQIGLVDILFALGITPDGIVGHSVGELGCAYADGCFTAEQMILAAHARGKASIETDTIDGKMAAIGLGYKQMKDMLADYPTIEIACHNASDSCTLSGPSADVEALVESLVAQGIFARAVNVANIAYHSRYIAPAAPRLLQYLKKVIPSPKPRSSKWISSSILEDAWGSPLAQTSSAEYHTNNLLSSVFFEEASAHIPANAICIEIAPHGLLQAILKRSLAEKEVVNIPLTLRGVKDGVKFILNSIGKLYLNGLDLNLAPLYPEVQYPVSRGTKPLGHFVDWEHGHEYKLSELEVQIKSYPADEEFAGLFHEVYKTNVNRHTLRGYVLTPDTSAQDETENLEQVE</sequence>